<evidence type="ECO:0000313" key="1">
    <source>
        <dbReference type="EMBL" id="GJS78576.1"/>
    </source>
</evidence>
<sequence>MSHCDRGGRILLGWDQRVVNAMIIHMTHQFLFCLIEPVNRNFKIFAASFMQRIVVKTEGSYGGSYEGIWSYKKGSIMLMLFFLPYVSYDHCPAILVVPNEIEKKQKSFRFINYIADKEDFIPNVCKGWSTEVHKDPANSDLKKSDSDMLKKFNEIVMDDEKLLYQKAKVDWLCVGDKNSAYFHRVIRSKINMNMVDSIIDEHGRRYTGEEVPPILSKHFKKFLGKEVPTICR</sequence>
<evidence type="ECO:0000313" key="2">
    <source>
        <dbReference type="Proteomes" id="UP001151760"/>
    </source>
</evidence>
<organism evidence="1 2">
    <name type="scientific">Tanacetum coccineum</name>
    <dbReference type="NCBI Taxonomy" id="301880"/>
    <lineage>
        <taxon>Eukaryota</taxon>
        <taxon>Viridiplantae</taxon>
        <taxon>Streptophyta</taxon>
        <taxon>Embryophyta</taxon>
        <taxon>Tracheophyta</taxon>
        <taxon>Spermatophyta</taxon>
        <taxon>Magnoliopsida</taxon>
        <taxon>eudicotyledons</taxon>
        <taxon>Gunneridae</taxon>
        <taxon>Pentapetalae</taxon>
        <taxon>asterids</taxon>
        <taxon>campanulids</taxon>
        <taxon>Asterales</taxon>
        <taxon>Asteraceae</taxon>
        <taxon>Asteroideae</taxon>
        <taxon>Anthemideae</taxon>
        <taxon>Anthemidinae</taxon>
        <taxon>Tanacetum</taxon>
    </lineage>
</organism>
<proteinExistence type="predicted"/>
<name>A0ABQ4YM81_9ASTR</name>
<comment type="caution">
    <text evidence="1">The sequence shown here is derived from an EMBL/GenBank/DDBJ whole genome shotgun (WGS) entry which is preliminary data.</text>
</comment>
<keyword evidence="2" id="KW-1185">Reference proteome</keyword>
<evidence type="ECO:0008006" key="3">
    <source>
        <dbReference type="Google" id="ProtNLM"/>
    </source>
</evidence>
<protein>
    <recommendedName>
        <fullName evidence="3">RNA-directed DNA polymerase, eukaryota, reverse transcriptase zinc-binding domain protein</fullName>
    </recommendedName>
</protein>
<reference evidence="1" key="2">
    <citation type="submission" date="2022-01" db="EMBL/GenBank/DDBJ databases">
        <authorList>
            <person name="Yamashiro T."/>
            <person name="Shiraishi A."/>
            <person name="Satake H."/>
            <person name="Nakayama K."/>
        </authorList>
    </citation>
    <scope>NUCLEOTIDE SEQUENCE</scope>
</reference>
<dbReference type="Proteomes" id="UP001151760">
    <property type="component" value="Unassembled WGS sequence"/>
</dbReference>
<gene>
    <name evidence="1" type="ORF">Tco_0728457</name>
</gene>
<dbReference type="EMBL" id="BQNB010010534">
    <property type="protein sequence ID" value="GJS78576.1"/>
    <property type="molecule type" value="Genomic_DNA"/>
</dbReference>
<reference evidence="1" key="1">
    <citation type="journal article" date="2022" name="Int. J. Mol. Sci.">
        <title>Draft Genome of Tanacetum Coccineum: Genomic Comparison of Closely Related Tanacetum-Family Plants.</title>
        <authorList>
            <person name="Yamashiro T."/>
            <person name="Shiraishi A."/>
            <person name="Nakayama K."/>
            <person name="Satake H."/>
        </authorList>
    </citation>
    <scope>NUCLEOTIDE SEQUENCE</scope>
</reference>
<accession>A0ABQ4YM81</accession>